<gene>
    <name evidence="1" type="primary">Acey_s0320.g2401</name>
    <name evidence="1" type="ORF">Y032_0320g2401</name>
</gene>
<dbReference type="EMBL" id="JARK01001656">
    <property type="protein sequence ID" value="EYB84279.1"/>
    <property type="molecule type" value="Genomic_DNA"/>
</dbReference>
<protein>
    <submittedName>
        <fullName evidence="1">Uncharacterized protein</fullName>
    </submittedName>
</protein>
<keyword evidence="2" id="KW-1185">Reference proteome</keyword>
<evidence type="ECO:0000313" key="2">
    <source>
        <dbReference type="Proteomes" id="UP000024635"/>
    </source>
</evidence>
<comment type="caution">
    <text evidence="1">The sequence shown here is derived from an EMBL/GenBank/DDBJ whole genome shotgun (WGS) entry which is preliminary data.</text>
</comment>
<name>A0A016S201_9BILA</name>
<sequence length="104" mass="12087">MSCCWPETGCRSIFLSFDRSSYELCVYSTMREWWNCLPFIDAMPSFACSLVVGLELFARRLQRSCNFVWIAVRVSVRLAHGPVFTPISFCERHIANPEHSFIQK</sequence>
<organism evidence="1 2">
    <name type="scientific">Ancylostoma ceylanicum</name>
    <dbReference type="NCBI Taxonomy" id="53326"/>
    <lineage>
        <taxon>Eukaryota</taxon>
        <taxon>Metazoa</taxon>
        <taxon>Ecdysozoa</taxon>
        <taxon>Nematoda</taxon>
        <taxon>Chromadorea</taxon>
        <taxon>Rhabditida</taxon>
        <taxon>Rhabditina</taxon>
        <taxon>Rhabditomorpha</taxon>
        <taxon>Strongyloidea</taxon>
        <taxon>Ancylostomatidae</taxon>
        <taxon>Ancylostomatinae</taxon>
        <taxon>Ancylostoma</taxon>
    </lineage>
</organism>
<dbReference type="Proteomes" id="UP000024635">
    <property type="component" value="Unassembled WGS sequence"/>
</dbReference>
<evidence type="ECO:0000313" key="1">
    <source>
        <dbReference type="EMBL" id="EYB84279.1"/>
    </source>
</evidence>
<accession>A0A016S201</accession>
<dbReference type="AlphaFoldDB" id="A0A016S201"/>
<reference evidence="2" key="1">
    <citation type="journal article" date="2015" name="Nat. Genet.">
        <title>The genome and transcriptome of the zoonotic hookworm Ancylostoma ceylanicum identify infection-specific gene families.</title>
        <authorList>
            <person name="Schwarz E.M."/>
            <person name="Hu Y."/>
            <person name="Antoshechkin I."/>
            <person name="Miller M.M."/>
            <person name="Sternberg P.W."/>
            <person name="Aroian R.V."/>
        </authorList>
    </citation>
    <scope>NUCLEOTIDE SEQUENCE</scope>
    <source>
        <strain evidence="2">HY135</strain>
    </source>
</reference>
<proteinExistence type="predicted"/>